<evidence type="ECO:0008006" key="9">
    <source>
        <dbReference type="Google" id="ProtNLM"/>
    </source>
</evidence>
<evidence type="ECO:0000256" key="1">
    <source>
        <dbReference type="ARBA" id="ARBA00004123"/>
    </source>
</evidence>
<comment type="caution">
    <text evidence="7">The sequence shown here is derived from an EMBL/GenBank/DDBJ whole genome shotgun (WGS) entry which is preliminary data.</text>
</comment>
<dbReference type="GO" id="GO:0016592">
    <property type="term" value="C:mediator complex"/>
    <property type="evidence" value="ECO:0007669"/>
    <property type="project" value="InterPro"/>
</dbReference>
<feature type="compositionally biased region" description="Polar residues" evidence="6">
    <location>
        <begin position="377"/>
        <end position="397"/>
    </location>
</feature>
<sequence length="437" mass="49944">MDLSKESLLNLNWSDLSWFQHFNTALSEETALGYFCQVGNPFYDRSSLNEQIYMKNLPAEAMLSATGIEYALIHRQDPILYIIRKHYREGPNELRPLQEYYIIAPGHIYQAPDAASVISHRLLTAVHHFGKAFDEASQKAAYHPSSGYYWKTNGSSDELAKKDSSKDKILTHTQRIRFDTIFPNYHEQSLLNLNWSDLSWFQHFNTALSEETALGYFCQVGNPFYDRSSLNEQIYMKNLPAEAMLSATGIEYALIHRQDPILYIIRKHYREGPNELRPLQEYYIIAPGHIYQAPDAASVISHRLLTAVHHFGKAFDEASQKAAYHPSSGYYWKTNGSSDELAKKDSSKDKILTHTQRIRFDTIFPNYHERFKPRIQTGPTTQTAISSSTTNNETASGSGTGSGDNNLPRKEERTPSDSQSNPSERPMIEVKKQKTQK</sequence>
<gene>
    <name evidence="7" type="ORF">JYZ213_LOCUS12299</name>
</gene>
<proteinExistence type="inferred from homology"/>
<reference evidence="7" key="1">
    <citation type="submission" date="2021-02" db="EMBL/GenBank/DDBJ databases">
        <authorList>
            <person name="Nowell W R."/>
        </authorList>
    </citation>
    <scope>NUCLEOTIDE SEQUENCE</scope>
</reference>
<dbReference type="PANTHER" id="PTHR13104">
    <property type="entry name" value="MED-6-RELATED"/>
    <property type="match status" value="1"/>
</dbReference>
<dbReference type="AlphaFoldDB" id="A0A814C098"/>
<evidence type="ECO:0000256" key="6">
    <source>
        <dbReference type="SAM" id="MobiDB-lite"/>
    </source>
</evidence>
<dbReference type="GO" id="GO:0003712">
    <property type="term" value="F:transcription coregulator activity"/>
    <property type="evidence" value="ECO:0007669"/>
    <property type="project" value="InterPro"/>
</dbReference>
<protein>
    <recommendedName>
        <fullName evidence="9">Mediator complex subunit 6</fullName>
    </recommendedName>
</protein>
<evidence type="ECO:0000313" key="8">
    <source>
        <dbReference type="Proteomes" id="UP000663845"/>
    </source>
</evidence>
<keyword evidence="4" id="KW-0804">Transcription</keyword>
<dbReference type="EMBL" id="CAJNOG010000095">
    <property type="protein sequence ID" value="CAF0933299.1"/>
    <property type="molecule type" value="Genomic_DNA"/>
</dbReference>
<comment type="subcellular location">
    <subcellularLocation>
        <location evidence="1">Nucleus</location>
    </subcellularLocation>
</comment>
<name>A0A814C098_9BILA</name>
<evidence type="ECO:0000256" key="3">
    <source>
        <dbReference type="ARBA" id="ARBA00023015"/>
    </source>
</evidence>
<keyword evidence="3" id="KW-0805">Transcription regulation</keyword>
<evidence type="ECO:0000256" key="2">
    <source>
        <dbReference type="ARBA" id="ARBA00007526"/>
    </source>
</evidence>
<dbReference type="InterPro" id="IPR007018">
    <property type="entry name" value="Mediator_Med6"/>
</dbReference>
<dbReference type="GO" id="GO:0006357">
    <property type="term" value="P:regulation of transcription by RNA polymerase II"/>
    <property type="evidence" value="ECO:0007669"/>
    <property type="project" value="InterPro"/>
</dbReference>
<evidence type="ECO:0000313" key="7">
    <source>
        <dbReference type="EMBL" id="CAF0933299.1"/>
    </source>
</evidence>
<dbReference type="Pfam" id="PF04934">
    <property type="entry name" value="Med6"/>
    <property type="match status" value="2"/>
</dbReference>
<evidence type="ECO:0000256" key="5">
    <source>
        <dbReference type="ARBA" id="ARBA00023242"/>
    </source>
</evidence>
<feature type="region of interest" description="Disordered" evidence="6">
    <location>
        <begin position="370"/>
        <end position="437"/>
    </location>
</feature>
<accession>A0A814C098</accession>
<feature type="compositionally biased region" description="Basic and acidic residues" evidence="6">
    <location>
        <begin position="426"/>
        <end position="437"/>
    </location>
</feature>
<evidence type="ECO:0000256" key="4">
    <source>
        <dbReference type="ARBA" id="ARBA00023163"/>
    </source>
</evidence>
<dbReference type="Proteomes" id="UP000663845">
    <property type="component" value="Unassembled WGS sequence"/>
</dbReference>
<keyword evidence="5" id="KW-0539">Nucleus</keyword>
<comment type="similarity">
    <text evidence="2">Belongs to the Mediator complex subunit 6 family.</text>
</comment>
<dbReference type="InterPro" id="IPR038566">
    <property type="entry name" value="Mediator_Med6_sf"/>
</dbReference>
<dbReference type="Gene3D" id="3.10.450.580">
    <property type="entry name" value="Mediator complex, subunit Med6"/>
    <property type="match status" value="2"/>
</dbReference>
<organism evidence="7 8">
    <name type="scientific">Adineta steineri</name>
    <dbReference type="NCBI Taxonomy" id="433720"/>
    <lineage>
        <taxon>Eukaryota</taxon>
        <taxon>Metazoa</taxon>
        <taxon>Spiralia</taxon>
        <taxon>Gnathifera</taxon>
        <taxon>Rotifera</taxon>
        <taxon>Eurotatoria</taxon>
        <taxon>Bdelloidea</taxon>
        <taxon>Adinetida</taxon>
        <taxon>Adinetidae</taxon>
        <taxon>Adineta</taxon>
    </lineage>
</organism>